<organism evidence="2 3">
    <name type="scientific">Cricetulus griseus</name>
    <name type="common">Chinese hamster</name>
    <name type="synonym">Cricetulus barabensis griseus</name>
    <dbReference type="NCBI Taxonomy" id="10029"/>
    <lineage>
        <taxon>Eukaryota</taxon>
        <taxon>Metazoa</taxon>
        <taxon>Chordata</taxon>
        <taxon>Craniata</taxon>
        <taxon>Vertebrata</taxon>
        <taxon>Euteleostomi</taxon>
        <taxon>Mammalia</taxon>
        <taxon>Eutheria</taxon>
        <taxon>Euarchontoglires</taxon>
        <taxon>Glires</taxon>
        <taxon>Rodentia</taxon>
        <taxon>Myomorpha</taxon>
        <taxon>Muroidea</taxon>
        <taxon>Cricetidae</taxon>
        <taxon>Cricetinae</taxon>
        <taxon>Cricetulus</taxon>
    </lineage>
</organism>
<name>A0A061IH68_CRIGR</name>
<evidence type="ECO:0000313" key="2">
    <source>
        <dbReference type="EMBL" id="ERE87533.1"/>
    </source>
</evidence>
<proteinExistence type="predicted"/>
<feature type="region of interest" description="Disordered" evidence="1">
    <location>
        <begin position="1"/>
        <end position="23"/>
    </location>
</feature>
<dbReference type="AlphaFoldDB" id="A0A061IH68"/>
<dbReference type="EMBL" id="KE667087">
    <property type="protein sequence ID" value="ERE87533.1"/>
    <property type="molecule type" value="Genomic_DNA"/>
</dbReference>
<gene>
    <name evidence="2" type="ORF">H671_1g3715</name>
</gene>
<protein>
    <submittedName>
        <fullName evidence="2">Uncharacterized protein</fullName>
    </submittedName>
</protein>
<accession>A0A061IH68</accession>
<evidence type="ECO:0000256" key="1">
    <source>
        <dbReference type="SAM" id="MobiDB-lite"/>
    </source>
</evidence>
<reference evidence="3" key="1">
    <citation type="journal article" date="2013" name="Nat. Biotechnol.">
        <title>Chinese hamster genome sequenced from sorted chromosomes.</title>
        <authorList>
            <person name="Brinkrolf K."/>
            <person name="Rupp O."/>
            <person name="Laux H."/>
            <person name="Kollin F."/>
            <person name="Ernst W."/>
            <person name="Linke B."/>
            <person name="Kofler R."/>
            <person name="Romand S."/>
            <person name="Hesse F."/>
            <person name="Budach W.E."/>
            <person name="Galosy S."/>
            <person name="Muller D."/>
            <person name="Noll T."/>
            <person name="Wienberg J."/>
            <person name="Jostock T."/>
            <person name="Leonard M."/>
            <person name="Grillari J."/>
            <person name="Tauch A."/>
            <person name="Goesmann A."/>
            <person name="Helk B."/>
            <person name="Mott J.E."/>
            <person name="Puhler A."/>
            <person name="Borth N."/>
        </authorList>
    </citation>
    <scope>NUCLEOTIDE SEQUENCE [LARGE SCALE GENOMIC DNA]</scope>
    <source>
        <strain evidence="3">17A/GY</strain>
    </source>
</reference>
<evidence type="ECO:0000313" key="3">
    <source>
        <dbReference type="Proteomes" id="UP000030759"/>
    </source>
</evidence>
<sequence>MLSSTMEIPDSGHHPRAPAVPDMALHSSLGQKITMNLVASQATQISMDPAARLSDTNVVSGVCPEVSAQSPLASTATDINLDPGCYWAKDPDMAHGSILGPEDTMA</sequence>
<dbReference type="Proteomes" id="UP000030759">
    <property type="component" value="Unassembled WGS sequence"/>
</dbReference>